<evidence type="ECO:0000313" key="3">
    <source>
        <dbReference type="Proteomes" id="UP001293593"/>
    </source>
</evidence>
<dbReference type="PANTHER" id="PTHR45085">
    <property type="entry name" value="F21J9.14"/>
    <property type="match status" value="1"/>
</dbReference>
<comment type="caution">
    <text evidence="2">The sequence shown here is derived from an EMBL/GenBank/DDBJ whole genome shotgun (WGS) entry which is preliminary data.</text>
</comment>
<evidence type="ECO:0000313" key="2">
    <source>
        <dbReference type="EMBL" id="KAK4255406.1"/>
    </source>
</evidence>
<dbReference type="EMBL" id="JAWXYG010000013">
    <property type="protein sequence ID" value="KAK4255406.1"/>
    <property type="molecule type" value="Genomic_DNA"/>
</dbReference>
<name>A0AAE1IRM9_9FABA</name>
<dbReference type="InterPro" id="IPR029063">
    <property type="entry name" value="SAM-dependent_MTases_sf"/>
</dbReference>
<accession>A0AAE1IRM9</accession>
<dbReference type="Gene3D" id="3.40.50.150">
    <property type="entry name" value="Vaccinia Virus protein VP39"/>
    <property type="match status" value="1"/>
</dbReference>
<dbReference type="PANTHER" id="PTHR45085:SF3">
    <property type="entry name" value="S-ADENOSYL-L-METHIONINE-DEPENDENT METHYLTRANSFERASES SUPERFAMILY PROTEIN"/>
    <property type="match status" value="1"/>
</dbReference>
<dbReference type="GO" id="GO:0008757">
    <property type="term" value="F:S-adenosylmethionine-dependent methyltransferase activity"/>
    <property type="evidence" value="ECO:0007669"/>
    <property type="project" value="InterPro"/>
</dbReference>
<dbReference type="AlphaFoldDB" id="A0AAE1IRM9"/>
<organism evidence="2 3">
    <name type="scientific">Acacia crassicarpa</name>
    <name type="common">northern wattle</name>
    <dbReference type="NCBI Taxonomy" id="499986"/>
    <lineage>
        <taxon>Eukaryota</taxon>
        <taxon>Viridiplantae</taxon>
        <taxon>Streptophyta</taxon>
        <taxon>Embryophyta</taxon>
        <taxon>Tracheophyta</taxon>
        <taxon>Spermatophyta</taxon>
        <taxon>Magnoliopsida</taxon>
        <taxon>eudicotyledons</taxon>
        <taxon>Gunneridae</taxon>
        <taxon>Pentapetalae</taxon>
        <taxon>rosids</taxon>
        <taxon>fabids</taxon>
        <taxon>Fabales</taxon>
        <taxon>Fabaceae</taxon>
        <taxon>Caesalpinioideae</taxon>
        <taxon>mimosoid clade</taxon>
        <taxon>Acacieae</taxon>
        <taxon>Acacia</taxon>
    </lineage>
</organism>
<sequence>MGEMDRQIQVFLTKLSWACITVASFSLLLLFLQTPETCVPPDAPPKPHLRFPKSSCDFSPRVYVPVEKKNKRLWSSREWQKKVDSYVKFFKSIHDLGLLQKNSRSLCVSAGAGHEVMALTNMGLLDVTGVELIESPPLVSRADPHNLPFFNDSFNFAFSAHFAEALFPSRFASEMERAVEAGGICVLVVEECGDDVVKEIVGLFRNSKFIGSNNVTLFGSKWTSIVMETRNS</sequence>
<protein>
    <recommendedName>
        <fullName evidence="1">Methyltransferase type 11 domain-containing protein</fullName>
    </recommendedName>
</protein>
<dbReference type="InterPro" id="IPR013216">
    <property type="entry name" value="Methyltransf_11"/>
</dbReference>
<gene>
    <name evidence="2" type="ORF">QN277_008409</name>
</gene>
<dbReference type="Pfam" id="PF08241">
    <property type="entry name" value="Methyltransf_11"/>
    <property type="match status" value="1"/>
</dbReference>
<reference evidence="2" key="1">
    <citation type="submission" date="2023-10" db="EMBL/GenBank/DDBJ databases">
        <title>Chromosome-level genome of the transformable northern wattle, Acacia crassicarpa.</title>
        <authorList>
            <person name="Massaro I."/>
            <person name="Sinha N.R."/>
            <person name="Poethig S."/>
            <person name="Leichty A.R."/>
        </authorList>
    </citation>
    <scope>NUCLEOTIDE SEQUENCE</scope>
    <source>
        <strain evidence="2">Acra3RX</strain>
        <tissue evidence="2">Leaf</tissue>
    </source>
</reference>
<feature type="domain" description="Methyltransferase type 11" evidence="1">
    <location>
        <begin position="106"/>
        <end position="187"/>
    </location>
</feature>
<dbReference type="Proteomes" id="UP001293593">
    <property type="component" value="Unassembled WGS sequence"/>
</dbReference>
<proteinExistence type="predicted"/>
<keyword evidence="3" id="KW-1185">Reference proteome</keyword>
<dbReference type="SUPFAM" id="SSF53335">
    <property type="entry name" value="S-adenosyl-L-methionine-dependent methyltransferases"/>
    <property type="match status" value="1"/>
</dbReference>
<evidence type="ECO:0000259" key="1">
    <source>
        <dbReference type="Pfam" id="PF08241"/>
    </source>
</evidence>